<evidence type="ECO:0000313" key="2">
    <source>
        <dbReference type="Proteomes" id="UP000673691"/>
    </source>
</evidence>
<protein>
    <submittedName>
        <fullName evidence="1">Uncharacterized protein</fullName>
    </submittedName>
</protein>
<dbReference type="AlphaFoldDB" id="A0A8H8DFQ3"/>
<gene>
    <name evidence="1" type="ORF">BJ554DRAFT_3215</name>
</gene>
<dbReference type="Proteomes" id="UP000673691">
    <property type="component" value="Unassembled WGS sequence"/>
</dbReference>
<proteinExistence type="predicted"/>
<dbReference type="EMBL" id="JAEFCI010010956">
    <property type="protein sequence ID" value="KAG5456909.1"/>
    <property type="molecule type" value="Genomic_DNA"/>
</dbReference>
<evidence type="ECO:0000313" key="1">
    <source>
        <dbReference type="EMBL" id="KAG5456909.1"/>
    </source>
</evidence>
<sequence length="423" mass="46238">MLVLRFPWLRFGFASKPVASAPLGSASPPAPVSRLCFGSARLGFTIGIRSSAPLRLRFDSARLGFAIGTRIFPSLEIGGLRAVYICSSFQESLLSALSERRVVVMHGFVIHLDEAVALLVVLGQAGLDARTCRPEHTTAYFIGLRDEKRTRRWFHESLTAKHLVQEKTTTVTEPAPEIMETKETAMDRLQHNDDGSAGKPPHTVQQIQQRQQAAVLKRRHQAAAASTAGGTTHVLKFPRYRFDADNLLIIKAFQTHILSKSYSGRCYHRTLAIRAFTNDQALRCLYKLLGSAPSRAAGLLGRRGHESAGRGFVALLLRSAPRDGNSGAVCQEFHHICPSPCSWTPSVLLPSLLGVGGGGLPGEDVLRLSLIWRDTRFVLPTCSPSCSGWGRRDSLKTPLKVTHTPSLPSPATRTLVFPEPLSV</sequence>
<reference evidence="1 2" key="1">
    <citation type="journal article" name="Sci. Rep.">
        <title>Genome-scale phylogenetic analyses confirm Olpidium as the closest living zoosporic fungus to the non-flagellated, terrestrial fungi.</title>
        <authorList>
            <person name="Chang Y."/>
            <person name="Rochon D."/>
            <person name="Sekimoto S."/>
            <person name="Wang Y."/>
            <person name="Chovatia M."/>
            <person name="Sandor L."/>
            <person name="Salamov A."/>
            <person name="Grigoriev I.V."/>
            <person name="Stajich J.E."/>
            <person name="Spatafora J.W."/>
        </authorList>
    </citation>
    <scope>NUCLEOTIDE SEQUENCE [LARGE SCALE GENOMIC DNA]</scope>
    <source>
        <strain evidence="1">S191</strain>
    </source>
</reference>
<organism evidence="1 2">
    <name type="scientific">Olpidium bornovanus</name>
    <dbReference type="NCBI Taxonomy" id="278681"/>
    <lineage>
        <taxon>Eukaryota</taxon>
        <taxon>Fungi</taxon>
        <taxon>Fungi incertae sedis</taxon>
        <taxon>Olpidiomycota</taxon>
        <taxon>Olpidiomycotina</taxon>
        <taxon>Olpidiomycetes</taxon>
        <taxon>Olpidiales</taxon>
        <taxon>Olpidiaceae</taxon>
        <taxon>Olpidium</taxon>
    </lineage>
</organism>
<keyword evidence="2" id="KW-1185">Reference proteome</keyword>
<comment type="caution">
    <text evidence="1">The sequence shown here is derived from an EMBL/GenBank/DDBJ whole genome shotgun (WGS) entry which is preliminary data.</text>
</comment>
<name>A0A8H8DFQ3_9FUNG</name>
<accession>A0A8H8DFQ3</accession>